<feature type="compositionally biased region" description="Polar residues" evidence="1">
    <location>
        <begin position="82"/>
        <end position="113"/>
    </location>
</feature>
<dbReference type="RefSeq" id="WP_096579155.1">
    <property type="nucleotide sequence ID" value="NZ_CAWNJS010000001.1"/>
</dbReference>
<evidence type="ECO:0000256" key="1">
    <source>
        <dbReference type="SAM" id="MobiDB-lite"/>
    </source>
</evidence>
<organism evidence="3 4">
    <name type="scientific">Tolypothrix tenuis PCC 7101</name>
    <dbReference type="NCBI Taxonomy" id="231146"/>
    <lineage>
        <taxon>Bacteria</taxon>
        <taxon>Bacillati</taxon>
        <taxon>Cyanobacteriota</taxon>
        <taxon>Cyanophyceae</taxon>
        <taxon>Nostocales</taxon>
        <taxon>Tolypothrichaceae</taxon>
        <taxon>Tolypothrix</taxon>
    </lineage>
</organism>
<keyword evidence="4" id="KW-1185">Reference proteome</keyword>
<sequence length="113" mass="12816">MKIRQMLAVAAIPFVIGSFAFAPSQAKAEAPSHPHEKIAQQTDRPLTEQQQPNKKPQARHQKPRPQQKKRSPQRPQPHQNHKNPQTPQANNLGLEQIQVEPNNHNTGNLNQPR</sequence>
<feature type="compositionally biased region" description="Polar residues" evidence="1">
    <location>
        <begin position="39"/>
        <end position="53"/>
    </location>
</feature>
<dbReference type="AlphaFoldDB" id="A0A1Z4N3Q5"/>
<accession>A0A1Z4N3Q5</accession>
<feature type="region of interest" description="Disordered" evidence="1">
    <location>
        <begin position="24"/>
        <end position="113"/>
    </location>
</feature>
<dbReference type="KEGG" id="ttq:NIES37_43380"/>
<evidence type="ECO:0000313" key="3">
    <source>
        <dbReference type="EMBL" id="BAZ00348.1"/>
    </source>
</evidence>
<name>A0A1Z4N3Q5_9CYAN</name>
<reference evidence="3 4" key="1">
    <citation type="submission" date="2017-06" db="EMBL/GenBank/DDBJ databases">
        <title>Genome sequencing of cyanobaciteial culture collection at National Institute for Environmental Studies (NIES).</title>
        <authorList>
            <person name="Hirose Y."/>
            <person name="Shimura Y."/>
            <person name="Fujisawa T."/>
            <person name="Nakamura Y."/>
            <person name="Kawachi M."/>
        </authorList>
    </citation>
    <scope>NUCLEOTIDE SEQUENCE [LARGE SCALE GENOMIC DNA]</scope>
    <source>
        <strain evidence="3 4">NIES-37</strain>
    </source>
</reference>
<evidence type="ECO:0000256" key="2">
    <source>
        <dbReference type="SAM" id="SignalP"/>
    </source>
</evidence>
<keyword evidence="2" id="KW-0732">Signal</keyword>
<dbReference type="EMBL" id="AP018248">
    <property type="protein sequence ID" value="BAZ00348.1"/>
    <property type="molecule type" value="Genomic_DNA"/>
</dbReference>
<proteinExistence type="predicted"/>
<feature type="signal peptide" evidence="2">
    <location>
        <begin position="1"/>
        <end position="22"/>
    </location>
</feature>
<dbReference type="Proteomes" id="UP000218785">
    <property type="component" value="Chromosome"/>
</dbReference>
<gene>
    <name evidence="3" type="ORF">NIES37_43380</name>
</gene>
<protein>
    <submittedName>
        <fullName evidence="3">Uncharacterized protein</fullName>
    </submittedName>
</protein>
<evidence type="ECO:0000313" key="4">
    <source>
        <dbReference type="Proteomes" id="UP000218785"/>
    </source>
</evidence>
<feature type="compositionally biased region" description="Basic residues" evidence="1">
    <location>
        <begin position="56"/>
        <end position="72"/>
    </location>
</feature>
<feature type="chain" id="PRO_5012057427" evidence="2">
    <location>
        <begin position="23"/>
        <end position="113"/>
    </location>
</feature>